<dbReference type="KEGG" id="haz:A9404_01750"/>
<evidence type="ECO:0000313" key="4">
    <source>
        <dbReference type="Proteomes" id="UP000078596"/>
    </source>
</evidence>
<keyword evidence="4" id="KW-1185">Reference proteome</keyword>
<dbReference type="GO" id="GO:0000271">
    <property type="term" value="P:polysaccharide biosynthetic process"/>
    <property type="evidence" value="ECO:0007669"/>
    <property type="project" value="TreeGrafter"/>
</dbReference>
<dbReference type="CDD" id="cd00616">
    <property type="entry name" value="AHBA_syn"/>
    <property type="match status" value="1"/>
</dbReference>
<evidence type="ECO:0000313" key="3">
    <source>
        <dbReference type="EMBL" id="ANJ66268.1"/>
    </source>
</evidence>
<comment type="similarity">
    <text evidence="2">Belongs to the DegT/DnrJ/EryC1 family.</text>
</comment>
<organism evidence="3 4">
    <name type="scientific">Halothiobacillus diazotrophicus</name>
    <dbReference type="NCBI Taxonomy" id="1860122"/>
    <lineage>
        <taxon>Bacteria</taxon>
        <taxon>Pseudomonadati</taxon>
        <taxon>Pseudomonadota</taxon>
        <taxon>Gammaproteobacteria</taxon>
        <taxon>Chromatiales</taxon>
        <taxon>Halothiobacillaceae</taxon>
        <taxon>Halothiobacillus</taxon>
    </lineage>
</organism>
<dbReference type="SUPFAM" id="SSF53383">
    <property type="entry name" value="PLP-dependent transferases"/>
    <property type="match status" value="1"/>
</dbReference>
<protein>
    <submittedName>
        <fullName evidence="3">Aminotransferase DegT</fullName>
    </submittedName>
</protein>
<dbReference type="PANTHER" id="PTHR30244:SF39">
    <property type="entry name" value="BLR3650 PROTEIN"/>
    <property type="match status" value="1"/>
</dbReference>
<proteinExistence type="inferred from homology"/>
<dbReference type="InterPro" id="IPR015421">
    <property type="entry name" value="PyrdxlP-dep_Trfase_major"/>
</dbReference>
<dbReference type="PANTHER" id="PTHR30244">
    <property type="entry name" value="TRANSAMINASE"/>
    <property type="match status" value="1"/>
</dbReference>
<dbReference type="OrthoDB" id="9804264at2"/>
<dbReference type="Gene3D" id="3.40.640.10">
    <property type="entry name" value="Type I PLP-dependent aspartate aminotransferase-like (Major domain)"/>
    <property type="match status" value="1"/>
</dbReference>
<name>A0A191ZEH2_9GAMM</name>
<dbReference type="STRING" id="1860122.A9404_01750"/>
<dbReference type="InterPro" id="IPR015424">
    <property type="entry name" value="PyrdxlP-dep_Trfase"/>
</dbReference>
<keyword evidence="3" id="KW-0032">Aminotransferase</keyword>
<dbReference type="InterPro" id="IPR015422">
    <property type="entry name" value="PyrdxlP-dep_Trfase_small"/>
</dbReference>
<dbReference type="PIRSF" id="PIRSF000390">
    <property type="entry name" value="PLP_StrS"/>
    <property type="match status" value="1"/>
</dbReference>
<sequence length="383" mass="42219">MSTVPVSIVFSDPDIGRAELDEIEAILRSEQISAGSDVVAFENAFANYVGRKYAVAVASPTIALMLCLRAWDIQPGDEIILSPYSWWQIGHALSWYGAQPVFGDIDYYSGTLSVKSAEALVTAKTRAIMAGNTKGHPAAWGPLRELATRTGLRLIEDSTEAIGSRYGEQLVGSFGDCTIFGFGQPSPILCGEGAMILTDDTDLASSLRQYRGRAMADRASVSGAARPPMQAEMSNMQAGLGMMQLSRLDGILERRRQIEGFYFEHMKSFEGIKDPYRSPEASEVHWFTYEVHLGTRFSRSSRDAIVNDLRTHGIEAGAYCYPMHMQSYYRERGAPRCPTTERVSDRTLVLPFHPRLTEEEVVFIIDTLKDASVNVGAGAAIYL</sequence>
<keyword evidence="3" id="KW-0808">Transferase</keyword>
<dbReference type="Gene3D" id="3.90.1150.10">
    <property type="entry name" value="Aspartate Aminotransferase, domain 1"/>
    <property type="match status" value="1"/>
</dbReference>
<dbReference type="GO" id="GO:0008483">
    <property type="term" value="F:transaminase activity"/>
    <property type="evidence" value="ECO:0007669"/>
    <property type="project" value="UniProtKB-KW"/>
</dbReference>
<evidence type="ECO:0000256" key="1">
    <source>
        <dbReference type="ARBA" id="ARBA00022898"/>
    </source>
</evidence>
<dbReference type="RefSeq" id="WP_066098105.1">
    <property type="nucleotide sequence ID" value="NZ_CP016027.1"/>
</dbReference>
<evidence type="ECO:0000256" key="2">
    <source>
        <dbReference type="RuleBase" id="RU004508"/>
    </source>
</evidence>
<dbReference type="GO" id="GO:0030170">
    <property type="term" value="F:pyridoxal phosphate binding"/>
    <property type="evidence" value="ECO:0007669"/>
    <property type="project" value="TreeGrafter"/>
</dbReference>
<reference evidence="3 4" key="1">
    <citation type="submission" date="2016-06" db="EMBL/GenBank/DDBJ databases">
        <title>Insight into the functional genes involving in sulfur oxidation in Pearl River water.</title>
        <authorList>
            <person name="Luo J."/>
            <person name="Tan X."/>
            <person name="Lin W."/>
        </authorList>
    </citation>
    <scope>NUCLEOTIDE SEQUENCE [LARGE SCALE GENOMIC DNA]</scope>
    <source>
        <strain evidence="3 4">LS2</strain>
    </source>
</reference>
<dbReference type="EMBL" id="CP016027">
    <property type="protein sequence ID" value="ANJ66268.1"/>
    <property type="molecule type" value="Genomic_DNA"/>
</dbReference>
<dbReference type="InterPro" id="IPR000653">
    <property type="entry name" value="DegT/StrS_aminotransferase"/>
</dbReference>
<keyword evidence="1 2" id="KW-0663">Pyridoxal phosphate</keyword>
<dbReference type="AlphaFoldDB" id="A0A191ZEH2"/>
<gene>
    <name evidence="3" type="ORF">A9404_01750</name>
</gene>
<accession>A0A191ZEH2</accession>
<dbReference type="Proteomes" id="UP000078596">
    <property type="component" value="Chromosome"/>
</dbReference>
<dbReference type="Pfam" id="PF01041">
    <property type="entry name" value="DegT_DnrJ_EryC1"/>
    <property type="match status" value="1"/>
</dbReference>